<gene>
    <name evidence="2" type="ORF">H8692_09010</name>
</gene>
<organism evidence="2 3">
    <name type="scientific">Lentihominibacter hominis</name>
    <dbReference type="NCBI Taxonomy" id="2763645"/>
    <lineage>
        <taxon>Bacteria</taxon>
        <taxon>Bacillati</taxon>
        <taxon>Bacillota</taxon>
        <taxon>Clostridia</taxon>
        <taxon>Peptostreptococcales</taxon>
        <taxon>Anaerovoracaceae</taxon>
        <taxon>Lentihominibacter</taxon>
    </lineage>
</organism>
<dbReference type="Pfam" id="PF03576">
    <property type="entry name" value="Peptidase_S58"/>
    <property type="match status" value="1"/>
</dbReference>
<accession>A0A926E6S2</accession>
<dbReference type="InterPro" id="IPR016117">
    <property type="entry name" value="ArgJ-like_dom_sf"/>
</dbReference>
<comment type="similarity">
    <text evidence="1">Belongs to the peptidase S58 family.</text>
</comment>
<dbReference type="InterPro" id="IPR005321">
    <property type="entry name" value="Peptidase_S58_DmpA"/>
</dbReference>
<sequence length="324" mass="33797">MKKINIANIKGFRIGNAQNEKAGSGCTVIICEDGAVGGVDVRGGGPATRETDLLSPVSSCEKIYGVLLSGGSAFGLNSAAGVMRYLEERNIGFDVGEGYVPIVPAACLYDLSAGDFSFRPDADMGYEACVNSELNSPQQGNYGAGTGATVGKFLGAARSMKGGLGIYAVQIGRLKVGAVVAVNCLGDVYDADTGRQIAGLLAEDGTTLESTRNIMWDNIQQPKNVFTENTTIGCIITNGRLTKAQCCKLASMSHNGYSAAIKPVHTSADGDTIFYLSKGEVEVNPDALGDLSSYIMSKAINEGIRNAVSAYGFAAAADLKEQRV</sequence>
<dbReference type="AlphaFoldDB" id="A0A926E6S2"/>
<evidence type="ECO:0000313" key="3">
    <source>
        <dbReference type="Proteomes" id="UP000610862"/>
    </source>
</evidence>
<protein>
    <submittedName>
        <fullName evidence="2">P1 family peptidase</fullName>
    </submittedName>
</protein>
<dbReference type="GO" id="GO:0004177">
    <property type="term" value="F:aminopeptidase activity"/>
    <property type="evidence" value="ECO:0007669"/>
    <property type="project" value="TreeGrafter"/>
</dbReference>
<dbReference type="EMBL" id="JACRTA010000003">
    <property type="protein sequence ID" value="MBC8568895.1"/>
    <property type="molecule type" value="Genomic_DNA"/>
</dbReference>
<dbReference type="PANTHER" id="PTHR36512:SF3">
    <property type="entry name" value="BLR5678 PROTEIN"/>
    <property type="match status" value="1"/>
</dbReference>
<dbReference type="CDD" id="cd02252">
    <property type="entry name" value="nylC_like"/>
    <property type="match status" value="1"/>
</dbReference>
<proteinExistence type="inferred from homology"/>
<keyword evidence="3" id="KW-1185">Reference proteome</keyword>
<dbReference type="RefSeq" id="WP_177268372.1">
    <property type="nucleotide sequence ID" value="NZ_JACRTA010000003.1"/>
</dbReference>
<dbReference type="Proteomes" id="UP000610862">
    <property type="component" value="Unassembled WGS sequence"/>
</dbReference>
<evidence type="ECO:0000313" key="2">
    <source>
        <dbReference type="EMBL" id="MBC8568895.1"/>
    </source>
</evidence>
<name>A0A926E6S2_9FIRM</name>
<comment type="caution">
    <text evidence="2">The sequence shown here is derived from an EMBL/GenBank/DDBJ whole genome shotgun (WGS) entry which is preliminary data.</text>
</comment>
<dbReference type="Gene3D" id="3.60.70.12">
    <property type="entry name" value="L-amino peptidase D-ALA esterase/amidase"/>
    <property type="match status" value="1"/>
</dbReference>
<reference evidence="2" key="1">
    <citation type="submission" date="2020-08" db="EMBL/GenBank/DDBJ databases">
        <title>Genome public.</title>
        <authorList>
            <person name="Liu C."/>
            <person name="Sun Q."/>
        </authorList>
    </citation>
    <scope>NUCLEOTIDE SEQUENCE</scope>
    <source>
        <strain evidence="2">NSJ-24</strain>
    </source>
</reference>
<dbReference type="PANTHER" id="PTHR36512">
    <property type="entry name" value="D-AMINOPEPTIDASE"/>
    <property type="match status" value="1"/>
</dbReference>
<evidence type="ECO:0000256" key="1">
    <source>
        <dbReference type="ARBA" id="ARBA00007068"/>
    </source>
</evidence>
<dbReference type="SUPFAM" id="SSF56266">
    <property type="entry name" value="DmpA/ArgJ-like"/>
    <property type="match status" value="1"/>
</dbReference>